<evidence type="ECO:0000313" key="9">
    <source>
        <dbReference type="Proteomes" id="UP001500326"/>
    </source>
</evidence>
<reference evidence="8 9" key="1">
    <citation type="journal article" date="2019" name="Int. J. Syst. Evol. Microbiol.">
        <title>The Global Catalogue of Microorganisms (GCM) 10K type strain sequencing project: providing services to taxonomists for standard genome sequencing and annotation.</title>
        <authorList>
            <consortium name="The Broad Institute Genomics Platform"/>
            <consortium name="The Broad Institute Genome Sequencing Center for Infectious Disease"/>
            <person name="Wu L."/>
            <person name="Ma J."/>
        </authorList>
    </citation>
    <scope>NUCLEOTIDE SEQUENCE [LARGE SCALE GENOMIC DNA]</scope>
    <source>
        <strain evidence="8 9">JCM 14902</strain>
    </source>
</reference>
<dbReference type="PANTHER" id="PTHR30349:SF64">
    <property type="entry name" value="PROPHAGE INTEGRASE INTD-RELATED"/>
    <property type="match status" value="1"/>
</dbReference>
<keyword evidence="2" id="KW-0229">DNA integration</keyword>
<dbReference type="Gene3D" id="1.10.443.10">
    <property type="entry name" value="Intergrase catalytic core"/>
    <property type="match status" value="1"/>
</dbReference>
<evidence type="ECO:0000259" key="6">
    <source>
        <dbReference type="PROSITE" id="PS51898"/>
    </source>
</evidence>
<dbReference type="InterPro" id="IPR044068">
    <property type="entry name" value="CB"/>
</dbReference>
<sequence length="398" mass="44927">MASVREVQRADGIAYEARWRDNGKYRQRTFTVKREAERFAYRIENELADGQSTDALVKNAKRFREVADAMLDASKKLKPKTRRGLEDALKLHIHPTFGDRRINTITSLDVEAWLADLEVKVSAKTKEPLSASTRRGIVIALSKVFRYALKHRLINANPCAVIDKPTARREEPIFLTPAEVAAIMQHVGEREPVYALVVRFAAYSGVRPGELEALRIRDINFMHRHVEVRRQAQFAPGEGWSYITPKSQAGRRDVPLSASLLLALREHIAAHPYRADPDALLWPGRRKGGHGDHRAPLSYDAPFRHESVYRSYVQPAMIAAGIEPVVWYAFRHYFASACAAAGYSIHDVAKWMGHSNIQLTYSTYMHLFVGTHDMDRLDALSATPPVQAIPLRGVGGMW</sequence>
<dbReference type="PANTHER" id="PTHR30349">
    <property type="entry name" value="PHAGE INTEGRASE-RELATED"/>
    <property type="match status" value="1"/>
</dbReference>
<dbReference type="Pfam" id="PF00589">
    <property type="entry name" value="Phage_integrase"/>
    <property type="match status" value="1"/>
</dbReference>
<dbReference type="InterPro" id="IPR004107">
    <property type="entry name" value="Integrase_SAM-like_N"/>
</dbReference>
<dbReference type="PROSITE" id="PS51900">
    <property type="entry name" value="CB"/>
    <property type="match status" value="1"/>
</dbReference>
<name>A0ABN2T2G8_9MICO</name>
<feature type="domain" description="Tyr recombinase" evidence="6">
    <location>
        <begin position="170"/>
        <end position="378"/>
    </location>
</feature>
<protein>
    <submittedName>
        <fullName evidence="8">Site-specific integrase</fullName>
    </submittedName>
</protein>
<dbReference type="CDD" id="cd01189">
    <property type="entry name" value="INT_ICEBs1_C_like"/>
    <property type="match status" value="1"/>
</dbReference>
<feature type="domain" description="Core-binding (CB)" evidence="7">
    <location>
        <begin position="61"/>
        <end position="149"/>
    </location>
</feature>
<keyword evidence="4" id="KW-0233">DNA recombination</keyword>
<gene>
    <name evidence="8" type="ORF">GCM10009777_37950</name>
</gene>
<dbReference type="Pfam" id="PF14659">
    <property type="entry name" value="Phage_int_SAM_3"/>
    <property type="match status" value="1"/>
</dbReference>
<evidence type="ECO:0000313" key="8">
    <source>
        <dbReference type="EMBL" id="GAA1997309.1"/>
    </source>
</evidence>
<comment type="caution">
    <text evidence="8">The sequence shown here is derived from an EMBL/GenBank/DDBJ whole genome shotgun (WGS) entry which is preliminary data.</text>
</comment>
<dbReference type="PROSITE" id="PS51898">
    <property type="entry name" value="TYR_RECOMBINASE"/>
    <property type="match status" value="1"/>
</dbReference>
<dbReference type="InterPro" id="IPR013762">
    <property type="entry name" value="Integrase-like_cat_sf"/>
</dbReference>
<dbReference type="InterPro" id="IPR010998">
    <property type="entry name" value="Integrase_recombinase_N"/>
</dbReference>
<accession>A0ABN2T2G8</accession>
<evidence type="ECO:0000256" key="1">
    <source>
        <dbReference type="ARBA" id="ARBA00008857"/>
    </source>
</evidence>
<proteinExistence type="inferred from homology"/>
<dbReference type="EMBL" id="BAAAOH010000001">
    <property type="protein sequence ID" value="GAA1997309.1"/>
    <property type="molecule type" value="Genomic_DNA"/>
</dbReference>
<keyword evidence="9" id="KW-1185">Reference proteome</keyword>
<evidence type="ECO:0000256" key="4">
    <source>
        <dbReference type="ARBA" id="ARBA00023172"/>
    </source>
</evidence>
<dbReference type="RefSeq" id="WP_344066078.1">
    <property type="nucleotide sequence ID" value="NZ_BAAAOH010000001.1"/>
</dbReference>
<comment type="similarity">
    <text evidence="1">Belongs to the 'phage' integrase family.</text>
</comment>
<evidence type="ECO:0000256" key="2">
    <source>
        <dbReference type="ARBA" id="ARBA00022908"/>
    </source>
</evidence>
<dbReference type="InterPro" id="IPR050090">
    <property type="entry name" value="Tyrosine_recombinase_XerCD"/>
</dbReference>
<dbReference type="InterPro" id="IPR002104">
    <property type="entry name" value="Integrase_catalytic"/>
</dbReference>
<dbReference type="Proteomes" id="UP001500326">
    <property type="component" value="Unassembled WGS sequence"/>
</dbReference>
<evidence type="ECO:0000259" key="7">
    <source>
        <dbReference type="PROSITE" id="PS51900"/>
    </source>
</evidence>
<keyword evidence="3 5" id="KW-0238">DNA-binding</keyword>
<evidence type="ECO:0000256" key="5">
    <source>
        <dbReference type="PROSITE-ProRule" id="PRU01248"/>
    </source>
</evidence>
<organism evidence="8 9">
    <name type="scientific">Microbacterium pumilum</name>
    <dbReference type="NCBI Taxonomy" id="344165"/>
    <lineage>
        <taxon>Bacteria</taxon>
        <taxon>Bacillati</taxon>
        <taxon>Actinomycetota</taxon>
        <taxon>Actinomycetes</taxon>
        <taxon>Micrococcales</taxon>
        <taxon>Microbacteriaceae</taxon>
        <taxon>Microbacterium</taxon>
    </lineage>
</organism>
<evidence type="ECO:0000256" key="3">
    <source>
        <dbReference type="ARBA" id="ARBA00023125"/>
    </source>
</evidence>
<dbReference type="InterPro" id="IPR011010">
    <property type="entry name" value="DNA_brk_join_enz"/>
</dbReference>
<dbReference type="Gene3D" id="1.10.150.130">
    <property type="match status" value="1"/>
</dbReference>
<dbReference type="SUPFAM" id="SSF56349">
    <property type="entry name" value="DNA breaking-rejoining enzymes"/>
    <property type="match status" value="1"/>
</dbReference>